<protein>
    <recommendedName>
        <fullName evidence="2">histidine kinase</fullName>
        <ecNumber evidence="2">2.7.13.3</ecNumber>
    </recommendedName>
</protein>
<dbReference type="EC" id="2.7.13.3" evidence="2"/>
<dbReference type="InterPro" id="IPR000014">
    <property type="entry name" value="PAS"/>
</dbReference>
<evidence type="ECO:0000256" key="6">
    <source>
        <dbReference type="PROSITE-ProRule" id="PRU00169"/>
    </source>
</evidence>
<evidence type="ECO:0000256" key="7">
    <source>
        <dbReference type="SAM" id="Phobius"/>
    </source>
</evidence>
<dbReference type="Gene3D" id="3.30.450.20">
    <property type="entry name" value="PAS domain"/>
    <property type="match status" value="1"/>
</dbReference>
<dbReference type="NCBIfam" id="TIGR00229">
    <property type="entry name" value="sensory_box"/>
    <property type="match status" value="1"/>
</dbReference>
<evidence type="ECO:0000259" key="10">
    <source>
        <dbReference type="PROSITE" id="PS50110"/>
    </source>
</evidence>
<feature type="signal peptide" evidence="8">
    <location>
        <begin position="1"/>
        <end position="26"/>
    </location>
</feature>
<dbReference type="STRING" id="897.B2D07_09970"/>
<name>S7TER1_DESML</name>
<dbReference type="AlphaFoldDB" id="S7TER1"/>
<dbReference type="Gene3D" id="3.40.50.2300">
    <property type="match status" value="1"/>
</dbReference>
<dbReference type="PANTHER" id="PTHR43065:SF42">
    <property type="entry name" value="TWO-COMPONENT SENSOR PPRA"/>
    <property type="match status" value="1"/>
</dbReference>
<dbReference type="SUPFAM" id="SSF47384">
    <property type="entry name" value="Homodimeric domain of signal transducing histidine kinase"/>
    <property type="match status" value="1"/>
</dbReference>
<dbReference type="SMART" id="SM00387">
    <property type="entry name" value="HATPase_c"/>
    <property type="match status" value="1"/>
</dbReference>
<dbReference type="SUPFAM" id="SSF55874">
    <property type="entry name" value="ATPase domain of HSP90 chaperone/DNA topoisomerase II/histidine kinase"/>
    <property type="match status" value="1"/>
</dbReference>
<dbReference type="InterPro" id="IPR003018">
    <property type="entry name" value="GAF"/>
</dbReference>
<dbReference type="Gene3D" id="1.10.287.130">
    <property type="match status" value="1"/>
</dbReference>
<evidence type="ECO:0000256" key="3">
    <source>
        <dbReference type="ARBA" id="ARBA00022553"/>
    </source>
</evidence>
<dbReference type="CDD" id="cd13704">
    <property type="entry name" value="PBP2_HisK"/>
    <property type="match status" value="2"/>
</dbReference>
<evidence type="ECO:0000256" key="1">
    <source>
        <dbReference type="ARBA" id="ARBA00000085"/>
    </source>
</evidence>
<dbReference type="SUPFAM" id="SSF52172">
    <property type="entry name" value="CheY-like"/>
    <property type="match status" value="1"/>
</dbReference>
<organism evidence="12 13">
    <name type="scientific">Desulfococcus multivorans DSM 2059</name>
    <dbReference type="NCBI Taxonomy" id="1121405"/>
    <lineage>
        <taxon>Bacteria</taxon>
        <taxon>Pseudomonadati</taxon>
        <taxon>Thermodesulfobacteriota</taxon>
        <taxon>Desulfobacteria</taxon>
        <taxon>Desulfobacterales</taxon>
        <taxon>Desulfococcaceae</taxon>
        <taxon>Desulfococcus</taxon>
    </lineage>
</organism>
<dbReference type="InterPro" id="IPR001638">
    <property type="entry name" value="Solute-binding_3/MltF_N"/>
</dbReference>
<evidence type="ECO:0000259" key="11">
    <source>
        <dbReference type="PROSITE" id="PS50112"/>
    </source>
</evidence>
<evidence type="ECO:0000313" key="13">
    <source>
        <dbReference type="Proteomes" id="UP000014977"/>
    </source>
</evidence>
<dbReference type="InterPro" id="IPR011006">
    <property type="entry name" value="CheY-like_superfamily"/>
</dbReference>
<evidence type="ECO:0000259" key="9">
    <source>
        <dbReference type="PROSITE" id="PS50109"/>
    </source>
</evidence>
<evidence type="ECO:0000256" key="5">
    <source>
        <dbReference type="ARBA" id="ARBA00022777"/>
    </source>
</evidence>
<dbReference type="PROSITE" id="PS50110">
    <property type="entry name" value="RESPONSE_REGULATORY"/>
    <property type="match status" value="1"/>
</dbReference>
<dbReference type="PROSITE" id="PS50109">
    <property type="entry name" value="HIS_KIN"/>
    <property type="match status" value="1"/>
</dbReference>
<feature type="domain" description="Histidine kinase" evidence="9">
    <location>
        <begin position="861"/>
        <end position="1084"/>
    </location>
</feature>
<gene>
    <name evidence="12" type="ORF">dsmv_3168</name>
</gene>
<dbReference type="SMART" id="SM00062">
    <property type="entry name" value="PBPb"/>
    <property type="match status" value="2"/>
</dbReference>
<dbReference type="InterPro" id="IPR003661">
    <property type="entry name" value="HisK_dim/P_dom"/>
</dbReference>
<keyword evidence="7" id="KW-0472">Membrane</keyword>
<evidence type="ECO:0000256" key="4">
    <source>
        <dbReference type="ARBA" id="ARBA00022679"/>
    </source>
</evidence>
<dbReference type="SMART" id="SM00388">
    <property type="entry name" value="HisKA"/>
    <property type="match status" value="1"/>
</dbReference>
<dbReference type="InterPro" id="IPR001789">
    <property type="entry name" value="Sig_transdc_resp-reg_receiver"/>
</dbReference>
<dbReference type="OrthoDB" id="5436879at2"/>
<accession>S7TER1</accession>
<dbReference type="Pfam" id="PF02518">
    <property type="entry name" value="HATPase_c"/>
    <property type="match status" value="1"/>
</dbReference>
<dbReference type="Pfam" id="PF00497">
    <property type="entry name" value="SBP_bac_3"/>
    <property type="match status" value="2"/>
</dbReference>
<feature type="domain" description="PAS" evidence="11">
    <location>
        <begin position="537"/>
        <end position="577"/>
    </location>
</feature>
<keyword evidence="13" id="KW-1185">Reference proteome</keyword>
<dbReference type="InterPro" id="IPR004358">
    <property type="entry name" value="Sig_transdc_His_kin-like_C"/>
</dbReference>
<dbReference type="Pfam" id="PF00072">
    <property type="entry name" value="Response_reg"/>
    <property type="match status" value="1"/>
</dbReference>
<reference evidence="12 13" key="1">
    <citation type="journal article" date="2013" name="Genome Announc.">
        <title>Draft genome sequences for three mercury-methylating, sulfate-reducing bacteria.</title>
        <authorList>
            <person name="Brown S.D."/>
            <person name="Hurt R.A.Jr."/>
            <person name="Gilmour C.C."/>
            <person name="Elias D.A."/>
        </authorList>
    </citation>
    <scope>NUCLEOTIDE SEQUENCE [LARGE SCALE GENOMIC DNA]</scope>
    <source>
        <strain evidence="12 13">DSM 2059</strain>
    </source>
</reference>
<dbReference type="InterPro" id="IPR003594">
    <property type="entry name" value="HATPase_dom"/>
</dbReference>
<feature type="modified residue" description="4-aspartylphosphate" evidence="6">
    <location>
        <position position="1156"/>
    </location>
</feature>
<dbReference type="InterPro" id="IPR035965">
    <property type="entry name" value="PAS-like_dom_sf"/>
</dbReference>
<evidence type="ECO:0000313" key="12">
    <source>
        <dbReference type="EMBL" id="EPR35176.1"/>
    </source>
</evidence>
<dbReference type="InterPro" id="IPR005467">
    <property type="entry name" value="His_kinase_dom"/>
</dbReference>
<dbReference type="InterPro" id="IPR029016">
    <property type="entry name" value="GAF-like_dom_sf"/>
</dbReference>
<keyword evidence="5 12" id="KW-0418">Kinase</keyword>
<dbReference type="InterPro" id="IPR036890">
    <property type="entry name" value="HATPase_C_sf"/>
</dbReference>
<keyword evidence="3 6" id="KW-0597">Phosphoprotein</keyword>
<dbReference type="eggNOG" id="COG0834">
    <property type="taxonomic scope" value="Bacteria"/>
</dbReference>
<comment type="caution">
    <text evidence="12">The sequence shown here is derived from an EMBL/GenBank/DDBJ whole genome shotgun (WGS) entry which is preliminary data.</text>
</comment>
<evidence type="ECO:0000256" key="2">
    <source>
        <dbReference type="ARBA" id="ARBA00012438"/>
    </source>
</evidence>
<comment type="catalytic activity">
    <reaction evidence="1">
        <text>ATP + protein L-histidine = ADP + protein N-phospho-L-histidine.</text>
        <dbReference type="EC" id="2.7.13.3"/>
    </reaction>
</comment>
<dbReference type="SUPFAM" id="SSF55785">
    <property type="entry name" value="PYP-like sensor domain (PAS domain)"/>
    <property type="match status" value="1"/>
</dbReference>
<dbReference type="PRINTS" id="PR00344">
    <property type="entry name" value="BCTRLSENSOR"/>
</dbReference>
<evidence type="ECO:0000256" key="8">
    <source>
        <dbReference type="SAM" id="SignalP"/>
    </source>
</evidence>
<dbReference type="CDD" id="cd00082">
    <property type="entry name" value="HisKA"/>
    <property type="match status" value="1"/>
</dbReference>
<keyword evidence="7" id="KW-1133">Transmembrane helix</keyword>
<keyword evidence="4" id="KW-0808">Transferase</keyword>
<dbReference type="Gene3D" id="3.40.190.10">
    <property type="entry name" value="Periplasmic binding protein-like II"/>
    <property type="match status" value="4"/>
</dbReference>
<dbReference type="RefSeq" id="WP_020878258.1">
    <property type="nucleotide sequence ID" value="NZ_ATHJ01000109.1"/>
</dbReference>
<dbReference type="Gene3D" id="3.30.565.10">
    <property type="entry name" value="Histidine kinase-like ATPase, C-terminal domain"/>
    <property type="match status" value="1"/>
</dbReference>
<dbReference type="PROSITE" id="PS50112">
    <property type="entry name" value="PAS"/>
    <property type="match status" value="1"/>
</dbReference>
<dbReference type="Gene3D" id="3.30.450.40">
    <property type="match status" value="1"/>
</dbReference>
<dbReference type="SUPFAM" id="SSF53850">
    <property type="entry name" value="Periplasmic binding protein-like II"/>
    <property type="match status" value="2"/>
</dbReference>
<feature type="chain" id="PRO_5011539643" description="histidine kinase" evidence="8">
    <location>
        <begin position="27"/>
        <end position="1225"/>
    </location>
</feature>
<dbReference type="Pfam" id="PF00512">
    <property type="entry name" value="HisKA"/>
    <property type="match status" value="1"/>
</dbReference>
<proteinExistence type="predicted"/>
<dbReference type="eggNOG" id="COG4191">
    <property type="taxonomic scope" value="Bacteria"/>
</dbReference>
<feature type="domain" description="Response regulatory" evidence="10">
    <location>
        <begin position="1105"/>
        <end position="1221"/>
    </location>
</feature>
<dbReference type="GO" id="GO:0000155">
    <property type="term" value="F:phosphorelay sensor kinase activity"/>
    <property type="evidence" value="ECO:0007669"/>
    <property type="project" value="InterPro"/>
</dbReference>
<dbReference type="InterPro" id="IPR036097">
    <property type="entry name" value="HisK_dim/P_sf"/>
</dbReference>
<dbReference type="Proteomes" id="UP000014977">
    <property type="component" value="Unassembled WGS sequence"/>
</dbReference>
<dbReference type="SUPFAM" id="SSF55781">
    <property type="entry name" value="GAF domain-like"/>
    <property type="match status" value="1"/>
</dbReference>
<feature type="transmembrane region" description="Helical" evidence="7">
    <location>
        <begin position="501"/>
        <end position="523"/>
    </location>
</feature>
<keyword evidence="8" id="KW-0732">Signal</keyword>
<dbReference type="PANTHER" id="PTHR43065">
    <property type="entry name" value="SENSOR HISTIDINE KINASE"/>
    <property type="match status" value="1"/>
</dbReference>
<dbReference type="SMART" id="SM00448">
    <property type="entry name" value="REC"/>
    <property type="match status" value="1"/>
</dbReference>
<dbReference type="EMBL" id="ATHJ01000109">
    <property type="protein sequence ID" value="EPR35176.1"/>
    <property type="molecule type" value="Genomic_DNA"/>
</dbReference>
<sequence>MNLLSKNRLLALTFSGIITISMIVHAGPVAEARKEAAPIAAGAEVDYPPFSFVDAEGRATGFSVELMQAALTAMGRNVAFQAGIWSDVRSRLEKGEIDALPLVGRTPERERIFDFTFPYMTLHGAVVVRNDTTGIRTLDDLRGRRVAVMKGDNAEEFLRRQERGIDIRTTQSFEVALTGLSAGRYDAVVIQRLVALRLIQETGLANLRIVNRPIEDFRQDFCFAVREGDRETLALLNEGLALVMADGTYRHLHAGWFAALELPLNRRIVIGGDNNYPPYEYLDENGRPAGYNVDLTRAIARELSLDIEIRLAPWADIRNALARGEIDALQGMFYSPRRDLAFDFSPPHMVNHCVAVVRTAAAPPPTAVTDLVGKQIVVQEGDIMHDFVIENGLEEQVTTVPTQEDALRELADGRHDCALVSRMTALYWIKKYGWRYLSVGRRPLFSAGYAYAVPHNHKPLLAELSEGLKMIEDSGEYRRIYTRWMGVYEAPEPGFRAFIRYAAMVIAPLVLLLLFFFLWTWSLRKQVALKTMHLEKSEKRFRRAIEEAPFPIMIHAEDGEVMTLSRTWKEISGYTGEAAGTIDEWTSLAHGDRKVEARAVFSRIYRPNDPHDDISFEIVCRDGSVRIWNFSSTSLGKLPDGRGIAITMAADITDLKGAHERIQHLNHVLRAIRDVNQLIIRERDPDALIREGCRLLVDHRGYDSALIVLGDENGRPVSWSGNGTAFTSETLTQMLESGQLPNCCAVARFTDNVLVIDDREAVCEGCPIYDAQNGSEFQSLCAQLRYEERVFGYIVVAVRQGLIVDDEELGLFTEIAGDLAYALHGLHTNDAHKKANTERMSLEKQLIQAQKMESIGRLAGGVAHDYNNMLSVIMGYTEMAIEKTSPSAPIRHDLNEILAAAHRSANITRQLLTFARRETIAPRVLDLNAAVKNTLNMLRRLIGEDVALIWRPRTRLWPVKIDPTQFDQILANLCINARDAITDVGRIIIETDCVTLGETYVGRHLDDPPGEYVVLSVTDTGCGMDRETAARIFEPFFTTKNPGTGTGLGLATVYGIVKQNRGIVNVYSEPGRGSVFRIYLPRFEKPKAERVAAVAEEIQKGRGEWVLLVEDEASILKLMETMLHDLDYKVLPAKSPAEALDLAATTSHPITLLITDVVMPEMNGRELAEKLRRRRPTLRCLFMSGYTDTAIAHHGVLMPGVNFIQKPFSIKDLSNKIRTVLEAEG</sequence>
<keyword evidence="7" id="KW-0812">Transmembrane</keyword>
<dbReference type="Pfam" id="PF13185">
    <property type="entry name" value="GAF_2"/>
    <property type="match status" value="1"/>
</dbReference>